<protein>
    <submittedName>
        <fullName evidence="2">Uncharacterized protein</fullName>
    </submittedName>
</protein>
<feature type="transmembrane region" description="Helical" evidence="1">
    <location>
        <begin position="143"/>
        <end position="164"/>
    </location>
</feature>
<dbReference type="EMBL" id="JAHIBW010000018">
    <property type="protein sequence ID" value="KAG7302216.1"/>
    <property type="molecule type" value="Genomic_DNA"/>
</dbReference>
<dbReference type="Proteomes" id="UP000823941">
    <property type="component" value="Chromosome 18"/>
</dbReference>
<proteinExistence type="predicted"/>
<feature type="transmembrane region" description="Helical" evidence="1">
    <location>
        <begin position="12"/>
        <end position="35"/>
    </location>
</feature>
<accession>A0ABQ7QAF1</accession>
<comment type="caution">
    <text evidence="2">The sequence shown here is derived from an EMBL/GenBank/DDBJ whole genome shotgun (WGS) entry which is preliminary data.</text>
</comment>
<sequence length="189" mass="21503">MTRKFLLCFPLRVGNIVFGYMLIIISLAVMAYNLYCLGLTVVPQSDDTSGNQTTTTPHEGKFRNWEHLEQLFGKGQESLEAAVTMIYYLSYIVISFFLFLFTCLFLCGAYKANHCLVSTFFAYSFVHLFLSLVLLVLEATSRGYLQLGLLLASDVLLIICLFGVKYLMEAIHAGNIYSRPGEVLYRYEY</sequence>
<evidence type="ECO:0000313" key="2">
    <source>
        <dbReference type="EMBL" id="KAG7302216.1"/>
    </source>
</evidence>
<organism evidence="2 3">
    <name type="scientific">Plutella xylostella</name>
    <name type="common">Diamondback moth</name>
    <name type="synonym">Plutella maculipennis</name>
    <dbReference type="NCBI Taxonomy" id="51655"/>
    <lineage>
        <taxon>Eukaryota</taxon>
        <taxon>Metazoa</taxon>
        <taxon>Ecdysozoa</taxon>
        <taxon>Arthropoda</taxon>
        <taxon>Hexapoda</taxon>
        <taxon>Insecta</taxon>
        <taxon>Pterygota</taxon>
        <taxon>Neoptera</taxon>
        <taxon>Endopterygota</taxon>
        <taxon>Lepidoptera</taxon>
        <taxon>Glossata</taxon>
        <taxon>Ditrysia</taxon>
        <taxon>Yponomeutoidea</taxon>
        <taxon>Plutellidae</taxon>
        <taxon>Plutella</taxon>
    </lineage>
</organism>
<keyword evidence="1" id="KW-0472">Membrane</keyword>
<feature type="transmembrane region" description="Helical" evidence="1">
    <location>
        <begin position="115"/>
        <end position="137"/>
    </location>
</feature>
<keyword evidence="1" id="KW-1133">Transmembrane helix</keyword>
<keyword evidence="3" id="KW-1185">Reference proteome</keyword>
<gene>
    <name evidence="2" type="ORF">JYU34_013694</name>
</gene>
<name>A0ABQ7QAF1_PLUXY</name>
<feature type="transmembrane region" description="Helical" evidence="1">
    <location>
        <begin position="85"/>
        <end position="108"/>
    </location>
</feature>
<evidence type="ECO:0000313" key="3">
    <source>
        <dbReference type="Proteomes" id="UP000823941"/>
    </source>
</evidence>
<evidence type="ECO:0000256" key="1">
    <source>
        <dbReference type="SAM" id="Phobius"/>
    </source>
</evidence>
<reference evidence="2 3" key="1">
    <citation type="submission" date="2021-06" db="EMBL/GenBank/DDBJ databases">
        <title>A haploid diamondback moth (Plutella xylostella L.) genome assembly resolves 31 chromosomes and identifies a diamide resistance mutation.</title>
        <authorList>
            <person name="Ward C.M."/>
            <person name="Perry K.D."/>
            <person name="Baker G."/>
            <person name="Powis K."/>
            <person name="Heckel D.G."/>
            <person name="Baxter S.W."/>
        </authorList>
    </citation>
    <scope>NUCLEOTIDE SEQUENCE [LARGE SCALE GENOMIC DNA]</scope>
    <source>
        <strain evidence="2 3">LV</strain>
        <tissue evidence="2">Single pupa</tissue>
    </source>
</reference>
<keyword evidence="1" id="KW-0812">Transmembrane</keyword>